<organism evidence="2 3">
    <name type="scientific">Streptomyces polyasparticus</name>
    <dbReference type="NCBI Taxonomy" id="2767826"/>
    <lineage>
        <taxon>Bacteria</taxon>
        <taxon>Bacillati</taxon>
        <taxon>Actinomycetota</taxon>
        <taxon>Actinomycetes</taxon>
        <taxon>Kitasatosporales</taxon>
        <taxon>Streptomycetaceae</taxon>
        <taxon>Streptomyces</taxon>
    </lineage>
</organism>
<accession>A0ABR7SJI2</accession>
<gene>
    <name evidence="2" type="ORF">H9Y04_24220</name>
</gene>
<name>A0ABR7SJI2_9ACTN</name>
<proteinExistence type="predicted"/>
<protein>
    <submittedName>
        <fullName evidence="2">Uncharacterized protein</fullName>
    </submittedName>
</protein>
<comment type="caution">
    <text evidence="2">The sequence shown here is derived from an EMBL/GenBank/DDBJ whole genome shotgun (WGS) entry which is preliminary data.</text>
</comment>
<evidence type="ECO:0000313" key="3">
    <source>
        <dbReference type="Proteomes" id="UP000642284"/>
    </source>
</evidence>
<dbReference type="Proteomes" id="UP000642284">
    <property type="component" value="Unassembled WGS sequence"/>
</dbReference>
<dbReference type="RefSeq" id="WP_187816093.1">
    <property type="nucleotide sequence ID" value="NZ_JACTVJ010000011.1"/>
</dbReference>
<evidence type="ECO:0000256" key="1">
    <source>
        <dbReference type="SAM" id="SignalP"/>
    </source>
</evidence>
<evidence type="ECO:0000313" key="2">
    <source>
        <dbReference type="EMBL" id="MBC9715655.1"/>
    </source>
</evidence>
<keyword evidence="1" id="KW-0732">Signal</keyword>
<keyword evidence="3" id="KW-1185">Reference proteome</keyword>
<feature type="chain" id="PRO_5047130493" evidence="1">
    <location>
        <begin position="28"/>
        <end position="140"/>
    </location>
</feature>
<sequence>MRVRAKLGVVGATAAMLFGAMAGVAHADSGVAGCGAEPSDAGGVSCTFWFYKPDGNTEAGIAGFVAYGEHISAQDRDVDGRGVFISASWSGGYKELWVTGGDTSRKEANLSIAEGVSVTVKACQTNNGSLINCATRTAKA</sequence>
<dbReference type="EMBL" id="JACTVJ010000011">
    <property type="protein sequence ID" value="MBC9715655.1"/>
    <property type="molecule type" value="Genomic_DNA"/>
</dbReference>
<reference evidence="2 3" key="1">
    <citation type="submission" date="2020-08" db="EMBL/GenBank/DDBJ databases">
        <title>Genemic of Streptomyces polyaspartic.</title>
        <authorList>
            <person name="Liu W."/>
        </authorList>
    </citation>
    <scope>NUCLEOTIDE SEQUENCE [LARGE SCALE GENOMIC DNA]</scope>
    <source>
        <strain evidence="2 3">TRM66268-LWL</strain>
    </source>
</reference>
<feature type="signal peptide" evidence="1">
    <location>
        <begin position="1"/>
        <end position="27"/>
    </location>
</feature>